<dbReference type="AlphaFoldDB" id="A0A7K1FHS5"/>
<evidence type="ECO:0000313" key="2">
    <source>
        <dbReference type="EMBL" id="MTD13671.1"/>
    </source>
</evidence>
<feature type="region of interest" description="Disordered" evidence="1">
    <location>
        <begin position="1"/>
        <end position="120"/>
    </location>
</feature>
<feature type="compositionally biased region" description="Basic and acidic residues" evidence="1">
    <location>
        <begin position="89"/>
        <end position="105"/>
    </location>
</feature>
<evidence type="ECO:0000256" key="1">
    <source>
        <dbReference type="SAM" id="MobiDB-lite"/>
    </source>
</evidence>
<reference evidence="2 3" key="1">
    <citation type="submission" date="2019-11" db="EMBL/GenBank/DDBJ databases">
        <authorList>
            <person name="Jiang L.-Q."/>
        </authorList>
    </citation>
    <scope>NUCLEOTIDE SEQUENCE [LARGE SCALE GENOMIC DNA]</scope>
    <source>
        <strain evidence="2 3">YIM 132087</strain>
    </source>
</reference>
<dbReference type="Proteomes" id="UP000460221">
    <property type="component" value="Unassembled WGS sequence"/>
</dbReference>
<feature type="compositionally biased region" description="Low complexity" evidence="1">
    <location>
        <begin position="73"/>
        <end position="84"/>
    </location>
</feature>
<accession>A0A7K1FHS5</accession>
<name>A0A7K1FHS5_9ACTN</name>
<protein>
    <submittedName>
        <fullName evidence="2">Uncharacterized protein</fullName>
    </submittedName>
</protein>
<dbReference type="Pfam" id="PF19690">
    <property type="entry name" value="DUF6191"/>
    <property type="match status" value="1"/>
</dbReference>
<evidence type="ECO:0000313" key="3">
    <source>
        <dbReference type="Proteomes" id="UP000460221"/>
    </source>
</evidence>
<keyword evidence="3" id="KW-1185">Reference proteome</keyword>
<proteinExistence type="predicted"/>
<sequence>MRHEMEERRSKKMRREEAGNGRDGGLKIDLDSGVAVIGPPGEDERQLEAERQANAERRAENARRKAQRKAEAQLRAAAGEQARGTDGADAAKEPEATAARSERPAARRGGPASKAMRSGR</sequence>
<feature type="compositionally biased region" description="Basic and acidic residues" evidence="1">
    <location>
        <begin position="42"/>
        <end position="72"/>
    </location>
</feature>
<gene>
    <name evidence="2" type="ORF">GIS00_06910</name>
</gene>
<dbReference type="EMBL" id="WLYK01000001">
    <property type="protein sequence ID" value="MTD13671.1"/>
    <property type="molecule type" value="Genomic_DNA"/>
</dbReference>
<comment type="caution">
    <text evidence="2">The sequence shown here is derived from an EMBL/GenBank/DDBJ whole genome shotgun (WGS) entry which is preliminary data.</text>
</comment>
<dbReference type="InterPro" id="IPR045684">
    <property type="entry name" value="DUF6191"/>
</dbReference>
<organism evidence="2 3">
    <name type="scientific">Nakamurella alba</name>
    <dbReference type="NCBI Taxonomy" id="2665158"/>
    <lineage>
        <taxon>Bacteria</taxon>
        <taxon>Bacillati</taxon>
        <taxon>Actinomycetota</taxon>
        <taxon>Actinomycetes</taxon>
        <taxon>Nakamurellales</taxon>
        <taxon>Nakamurellaceae</taxon>
        <taxon>Nakamurella</taxon>
    </lineage>
</organism>
<feature type="compositionally biased region" description="Basic and acidic residues" evidence="1">
    <location>
        <begin position="1"/>
        <end position="30"/>
    </location>
</feature>